<dbReference type="OrthoDB" id="9812349at2"/>
<feature type="transmembrane region" description="Helical" evidence="1">
    <location>
        <begin position="145"/>
        <end position="166"/>
    </location>
</feature>
<dbReference type="Pfam" id="PF05656">
    <property type="entry name" value="DUF805"/>
    <property type="match status" value="1"/>
</dbReference>
<name>A0A1M6BNI7_9FIRM</name>
<feature type="domain" description="Zinc-ribbon" evidence="2">
    <location>
        <begin position="5"/>
        <end position="25"/>
    </location>
</feature>
<organism evidence="3 4">
    <name type="scientific">Anaerovibrio lipolyticus DSM 3074</name>
    <dbReference type="NCBI Taxonomy" id="1120997"/>
    <lineage>
        <taxon>Bacteria</taxon>
        <taxon>Bacillati</taxon>
        <taxon>Bacillota</taxon>
        <taxon>Negativicutes</taxon>
        <taxon>Selenomonadales</taxon>
        <taxon>Selenomonadaceae</taxon>
        <taxon>Anaerovibrio</taxon>
    </lineage>
</organism>
<accession>A0A1M6BNI7</accession>
<dbReference type="RefSeq" id="WP_159446682.1">
    <property type="nucleotide sequence ID" value="NZ_FQYW01000006.1"/>
</dbReference>
<reference evidence="3 4" key="1">
    <citation type="submission" date="2016-11" db="EMBL/GenBank/DDBJ databases">
        <authorList>
            <person name="Jaros S."/>
            <person name="Januszkiewicz K."/>
            <person name="Wedrychowicz H."/>
        </authorList>
    </citation>
    <scope>NUCLEOTIDE SEQUENCE [LARGE SCALE GENOMIC DNA]</scope>
    <source>
        <strain evidence="3 4">DSM 3074</strain>
    </source>
</reference>
<protein>
    <submittedName>
        <fullName evidence="3">Uncharacterized membrane protein YhaH, DUF805 family</fullName>
    </submittedName>
</protein>
<dbReference type="EMBL" id="FQYW01000006">
    <property type="protein sequence ID" value="SHI50246.1"/>
    <property type="molecule type" value="Genomic_DNA"/>
</dbReference>
<dbReference type="Proteomes" id="UP000191240">
    <property type="component" value="Unassembled WGS sequence"/>
</dbReference>
<evidence type="ECO:0000313" key="4">
    <source>
        <dbReference type="Proteomes" id="UP000191240"/>
    </source>
</evidence>
<gene>
    <name evidence="3" type="ORF">SAMN02745671_00822</name>
</gene>
<feature type="transmembrane region" description="Helical" evidence="1">
    <location>
        <begin position="69"/>
        <end position="95"/>
    </location>
</feature>
<evidence type="ECO:0000256" key="1">
    <source>
        <dbReference type="SAM" id="Phobius"/>
    </source>
</evidence>
<evidence type="ECO:0000259" key="2">
    <source>
        <dbReference type="Pfam" id="PF13240"/>
    </source>
</evidence>
<dbReference type="Pfam" id="PF13240">
    <property type="entry name" value="Zn_Ribbon_1"/>
    <property type="match status" value="1"/>
</dbReference>
<dbReference type="InterPro" id="IPR026870">
    <property type="entry name" value="Zinc_ribbon_dom"/>
</dbReference>
<feature type="transmembrane region" description="Helical" evidence="1">
    <location>
        <begin position="107"/>
        <end position="133"/>
    </location>
</feature>
<keyword evidence="1" id="KW-0472">Membrane</keyword>
<dbReference type="AlphaFoldDB" id="A0A1M6BNI7"/>
<keyword evidence="1" id="KW-0812">Transmembrane</keyword>
<dbReference type="InterPro" id="IPR008523">
    <property type="entry name" value="DUF805"/>
</dbReference>
<keyword evidence="1" id="KW-1133">Transmembrane helix</keyword>
<sequence length="187" mass="20332">MAKICKNCGSKIDDEAVFCAKCGKKIAVSGALPVPSDNNKSKSLGPDYATRDEALSWWNWRGRLNRQRFILRSLILTTIAIVVGIILCGGISFFITTTVMSGQDEDAVLGMIFLMLLCALPFLLPLSVLSFFISIKRGHDLNIPGWVVVIVSLLGASFFLSIYLAVAKGNEGPNQYGDDPLKYPGSI</sequence>
<dbReference type="GO" id="GO:0016020">
    <property type="term" value="C:membrane"/>
    <property type="evidence" value="ECO:0007669"/>
    <property type="project" value="InterPro"/>
</dbReference>
<evidence type="ECO:0000313" key="3">
    <source>
        <dbReference type="EMBL" id="SHI50246.1"/>
    </source>
</evidence>
<proteinExistence type="predicted"/>